<dbReference type="Proteomes" id="UP001217083">
    <property type="component" value="Unassembled WGS sequence"/>
</dbReference>
<reference evidence="2 3" key="1">
    <citation type="submission" date="2023-03" db="EMBL/GenBank/DDBJ databases">
        <title>Muricauda XX sp. nov. and Muricauda XXX sp. nov., two novel species isolated from Okinawa Trough.</title>
        <authorList>
            <person name="Cao W."/>
            <person name="Deng X."/>
        </authorList>
    </citation>
    <scope>NUCLEOTIDE SEQUENCE [LARGE SCALE GENOMIC DNA]</scope>
    <source>
        <strain evidence="2 3">81s02</strain>
    </source>
</reference>
<dbReference type="RefSeq" id="WP_275650925.1">
    <property type="nucleotide sequence ID" value="NZ_JARFVA010000011.1"/>
</dbReference>
<gene>
    <name evidence="2" type="ORF">PY091_18290</name>
</gene>
<dbReference type="EMBL" id="JARFVA010000011">
    <property type="protein sequence ID" value="MDF0709164.1"/>
    <property type="molecule type" value="Genomic_DNA"/>
</dbReference>
<protein>
    <recommendedName>
        <fullName evidence="4">Aerotolerance regulator N-terminal domain-containing protein</fullName>
    </recommendedName>
</protein>
<evidence type="ECO:0000313" key="2">
    <source>
        <dbReference type="EMBL" id="MDF0709164.1"/>
    </source>
</evidence>
<feature type="transmembrane region" description="Helical" evidence="1">
    <location>
        <begin position="41"/>
        <end position="59"/>
    </location>
</feature>
<keyword evidence="3" id="KW-1185">Reference proteome</keyword>
<evidence type="ECO:0008006" key="4">
    <source>
        <dbReference type="Google" id="ProtNLM"/>
    </source>
</evidence>
<proteinExistence type="predicted"/>
<feature type="transmembrane region" description="Helical" evidence="1">
    <location>
        <begin position="12"/>
        <end position="29"/>
    </location>
</feature>
<comment type="caution">
    <text evidence="2">The sequence shown here is derived from an EMBL/GenBank/DDBJ whole genome shotgun (WGS) entry which is preliminary data.</text>
</comment>
<name>A0ABT5XTH0_9FLAO</name>
<accession>A0ABT5XTH0</accession>
<organism evidence="2 3">
    <name type="scientific">Flagellimonas okinawensis</name>
    <dbReference type="NCBI Taxonomy" id="3031324"/>
    <lineage>
        <taxon>Bacteria</taxon>
        <taxon>Pseudomonadati</taxon>
        <taxon>Bacteroidota</taxon>
        <taxon>Flavobacteriia</taxon>
        <taxon>Flavobacteriales</taxon>
        <taxon>Flavobacteriaceae</taxon>
        <taxon>Flagellimonas</taxon>
    </lineage>
</organism>
<evidence type="ECO:0000313" key="3">
    <source>
        <dbReference type="Proteomes" id="UP001217083"/>
    </source>
</evidence>
<keyword evidence="1" id="KW-0472">Membrane</keyword>
<keyword evidence="1" id="KW-1133">Transmembrane helix</keyword>
<keyword evidence="1" id="KW-0812">Transmembrane</keyword>
<evidence type="ECO:0000256" key="1">
    <source>
        <dbReference type="SAM" id="Phobius"/>
    </source>
</evidence>
<sequence length="583" mass="66180">MNNSVVFLNQQWLWPVMLVGVLLWAVFVWKESSQRYRPRFWFKTVVAFLGMASLVMLVLKPSTWRESTLGKGIILTEGYRPSQLDSLRAMYKRIPLETYAKGKPLSILNGADSLFLLGHGLEDFDLWQLDEKAVAFMGGEEVSGWTAISTGNETMLGETLEVRAKYSGPEQGHWAVLADNGGNPLDSVPFEQIKEQEIILKAEPKASGRFVYHLLERDQEGTLSDEPIPVEIVEGKPLKVLMINTFPTFEAKYLKNFLTERGHEVLARTQLTKGKYKFEFYNGASNPIYGFTNENLASYDLLIIDVDSYIGLGDSSKNALEQAIKSNGLGVFIQPDEGLFQVSRDHLPFKFKRDVASEFGTGETGRNLHKYPFQFQSSVRKQDIGLDSLVVAAYVPMEKGKVGTTLLQNTYQLVLDGEQDLYARIWTQILKNTVSSWEGALQWKRITRYPRKDEPFDLEIRTSYEDMTLTTETGVSIPLLQDALIAQKWTARHYPRKTGWNQLQFALDSLVPVSFFVHADEALTSIDNYQTLKANRYRFGSENDFGVSVSAPKEELLPISPIWFYAVLLLSLGWLWLEPKLIS</sequence>